<accession>F8EYS6</accession>
<gene>
    <name evidence="2" type="ordered locus">Spica_0718</name>
</gene>
<evidence type="ECO:0000259" key="1">
    <source>
        <dbReference type="SMART" id="SM00418"/>
    </source>
</evidence>
<proteinExistence type="predicted"/>
<dbReference type="STRING" id="744872.Spica_0718"/>
<dbReference type="RefSeq" id="WP_013968183.1">
    <property type="nucleotide sequence ID" value="NC_015732.1"/>
</dbReference>
<dbReference type="SUPFAM" id="SSF46785">
    <property type="entry name" value="Winged helix' DNA-binding domain"/>
    <property type="match status" value="1"/>
</dbReference>
<sequence>MKEINSTEDIINLCKALISPVRIQILKLIAEKKRINLNEIASQIGLSNGAITQHMKPLFDADLIEFIYTSGKRGSQKICILKEHKFLIDILTNIDKSCMYEIEIPIGNFTRYKVYPTCGIATINELIGEVDEPRYFDAPEIKNAGILWFTKGFIEYRIPNYLKNNQMIQELQISFEISSEAPGVCPNWPSDIHFAINNIELGYWTSPGDFGGDVHGIFTPDWWDPNWNSYGLLKLLSINKQGTFIDGGKISDVNIDMLTIDSFSPIVFRISVPDDAKNIGGLTLFGKGFGNYNQDIKVRTIFCEL</sequence>
<dbReference type="AlphaFoldDB" id="F8EYS6"/>
<dbReference type="Proteomes" id="UP000000503">
    <property type="component" value="Chromosome"/>
</dbReference>
<keyword evidence="3" id="KW-1185">Reference proteome</keyword>
<protein>
    <submittedName>
        <fullName evidence="2">Transcriptional regulator, ArsR family</fullName>
    </submittedName>
</protein>
<reference evidence="3" key="1">
    <citation type="journal article" date="2013" name="Stand. Genomic Sci.">
        <title>Genome sequence of the thermophilic fresh-water bacterium Spirochaeta caldaria type strain (H1(T)), reclassification of Spirochaeta caldaria, Spirochaeta stenostrepta, and Spirochaeta zuelzerae in the genus Treponema as Treponema caldaria comb. nov., Treponema stenostrepta comb. nov., and Treponema zuelzerae comb. nov., and emendation of the genus Treponema.</title>
        <authorList>
            <person name="Abt B."/>
            <person name="Goker M."/>
            <person name="Scheuner C."/>
            <person name="Han C."/>
            <person name="Lu M."/>
            <person name="Misra M."/>
            <person name="Lapidus A."/>
            <person name="Nolan M."/>
            <person name="Lucas S."/>
            <person name="Hammon N."/>
            <person name="Deshpande S."/>
            <person name="Cheng J.F."/>
            <person name="Tapia R."/>
            <person name="Goodwin L.A."/>
            <person name="Pitluck S."/>
            <person name="Liolios K."/>
            <person name="Pagani I."/>
            <person name="Ivanova N."/>
            <person name="Mavromatis K."/>
            <person name="Mikhailova N."/>
            <person name="Huntemann M."/>
            <person name="Pati A."/>
            <person name="Chen A."/>
            <person name="Palaniappan K."/>
            <person name="Land M."/>
            <person name="Hauser L."/>
            <person name="Jeffries C.D."/>
            <person name="Rohde M."/>
            <person name="Spring S."/>
            <person name="Gronow S."/>
            <person name="Detter J.C."/>
            <person name="Bristow J."/>
            <person name="Eisen J.A."/>
            <person name="Markowitz V."/>
            <person name="Hugenholtz P."/>
            <person name="Kyrpides N.C."/>
            <person name="Woyke T."/>
            <person name="Klenk H.P."/>
        </authorList>
    </citation>
    <scope>NUCLEOTIDE SEQUENCE</scope>
    <source>
        <strain evidence="3">ATCC 51460 / DSM 7334 / H1</strain>
    </source>
</reference>
<dbReference type="Pfam" id="PF13412">
    <property type="entry name" value="HTH_24"/>
    <property type="match status" value="1"/>
</dbReference>
<dbReference type="InterPro" id="IPR011991">
    <property type="entry name" value="ArsR-like_HTH"/>
</dbReference>
<evidence type="ECO:0000313" key="2">
    <source>
        <dbReference type="EMBL" id="AEJ18872.1"/>
    </source>
</evidence>
<dbReference type="OrthoDB" id="9781958at2"/>
<feature type="domain" description="HTH arsR-type" evidence="1">
    <location>
        <begin position="12"/>
        <end position="95"/>
    </location>
</feature>
<dbReference type="EMBL" id="CP002868">
    <property type="protein sequence ID" value="AEJ18872.1"/>
    <property type="molecule type" value="Genomic_DNA"/>
</dbReference>
<dbReference type="KEGG" id="scd:Spica_0718"/>
<dbReference type="GO" id="GO:0003700">
    <property type="term" value="F:DNA-binding transcription factor activity"/>
    <property type="evidence" value="ECO:0007669"/>
    <property type="project" value="InterPro"/>
</dbReference>
<name>F8EYS6_GRAC1</name>
<dbReference type="InterPro" id="IPR001845">
    <property type="entry name" value="HTH_ArsR_DNA-bd_dom"/>
</dbReference>
<dbReference type="HOGENOM" id="CLU_902760_0_0_12"/>
<dbReference type="CDD" id="cd00090">
    <property type="entry name" value="HTH_ARSR"/>
    <property type="match status" value="1"/>
</dbReference>
<organism evidence="2 3">
    <name type="scientific">Gracilinema caldarium (strain ATCC 51460 / DSM 7334 / H1)</name>
    <name type="common">Treponema caldarium</name>
    <dbReference type="NCBI Taxonomy" id="744872"/>
    <lineage>
        <taxon>Bacteria</taxon>
        <taxon>Pseudomonadati</taxon>
        <taxon>Spirochaetota</taxon>
        <taxon>Spirochaetia</taxon>
        <taxon>Spirochaetales</taxon>
        <taxon>Breznakiellaceae</taxon>
        <taxon>Gracilinema</taxon>
    </lineage>
</organism>
<dbReference type="Gene3D" id="1.10.10.10">
    <property type="entry name" value="Winged helix-like DNA-binding domain superfamily/Winged helix DNA-binding domain"/>
    <property type="match status" value="1"/>
</dbReference>
<evidence type="ECO:0000313" key="3">
    <source>
        <dbReference type="Proteomes" id="UP000000503"/>
    </source>
</evidence>
<dbReference type="InterPro" id="IPR036390">
    <property type="entry name" value="WH_DNA-bd_sf"/>
</dbReference>
<dbReference type="InterPro" id="IPR036388">
    <property type="entry name" value="WH-like_DNA-bd_sf"/>
</dbReference>
<dbReference type="eggNOG" id="COG4189">
    <property type="taxonomic scope" value="Bacteria"/>
</dbReference>
<dbReference type="SMART" id="SM00418">
    <property type="entry name" value="HTH_ARSR"/>
    <property type="match status" value="1"/>
</dbReference>